<proteinExistence type="predicted"/>
<keyword evidence="2" id="KW-1185">Reference proteome</keyword>
<accession>A0A5B7GXR4</accession>
<evidence type="ECO:0000313" key="1">
    <source>
        <dbReference type="EMBL" id="MPC62463.1"/>
    </source>
</evidence>
<evidence type="ECO:0000313" key="2">
    <source>
        <dbReference type="Proteomes" id="UP000324222"/>
    </source>
</evidence>
<gene>
    <name evidence="1" type="ORF">E2C01_056548</name>
</gene>
<protein>
    <submittedName>
        <fullName evidence="1">Uncharacterized protein</fullName>
    </submittedName>
</protein>
<comment type="caution">
    <text evidence="1">The sequence shown here is derived from an EMBL/GenBank/DDBJ whole genome shotgun (WGS) entry which is preliminary data.</text>
</comment>
<dbReference type="Proteomes" id="UP000324222">
    <property type="component" value="Unassembled WGS sequence"/>
</dbReference>
<reference evidence="1 2" key="1">
    <citation type="submission" date="2019-05" db="EMBL/GenBank/DDBJ databases">
        <title>Another draft genome of Portunus trituberculatus and its Hox gene families provides insights of decapod evolution.</title>
        <authorList>
            <person name="Jeong J.-H."/>
            <person name="Song I."/>
            <person name="Kim S."/>
            <person name="Choi T."/>
            <person name="Kim D."/>
            <person name="Ryu S."/>
            <person name="Kim W."/>
        </authorList>
    </citation>
    <scope>NUCLEOTIDE SEQUENCE [LARGE SCALE GENOMIC DNA]</scope>
    <source>
        <tissue evidence="1">Muscle</tissue>
    </source>
</reference>
<dbReference type="AlphaFoldDB" id="A0A5B7GXR4"/>
<dbReference type="EMBL" id="VSRR010019711">
    <property type="protein sequence ID" value="MPC62463.1"/>
    <property type="molecule type" value="Genomic_DNA"/>
</dbReference>
<name>A0A5B7GXR4_PORTR</name>
<sequence length="202" mass="21852">MLAFKSCVCGEHVSFLSFRFLVAFFWSLDESCDFFSPVSYFTCFVVRQAPRAKVASPPHESSGAASSSQVGGVGSACFVVVVVMLGAGGTQVWPCVVSEANEIEKKCGAAAGWRVSPSCSGCSAIELLTPGMSYSVCKELNYQSRRVAHICPSVAATNTIVTDRNGLFDDPMMFVIHRRKENNNGLYRHRCTMDEGAYAESA</sequence>
<organism evidence="1 2">
    <name type="scientific">Portunus trituberculatus</name>
    <name type="common">Swimming crab</name>
    <name type="synonym">Neptunus trituberculatus</name>
    <dbReference type="NCBI Taxonomy" id="210409"/>
    <lineage>
        <taxon>Eukaryota</taxon>
        <taxon>Metazoa</taxon>
        <taxon>Ecdysozoa</taxon>
        <taxon>Arthropoda</taxon>
        <taxon>Crustacea</taxon>
        <taxon>Multicrustacea</taxon>
        <taxon>Malacostraca</taxon>
        <taxon>Eumalacostraca</taxon>
        <taxon>Eucarida</taxon>
        <taxon>Decapoda</taxon>
        <taxon>Pleocyemata</taxon>
        <taxon>Brachyura</taxon>
        <taxon>Eubrachyura</taxon>
        <taxon>Portunoidea</taxon>
        <taxon>Portunidae</taxon>
        <taxon>Portuninae</taxon>
        <taxon>Portunus</taxon>
    </lineage>
</organism>